<name>A0ABD3RXN8_9STRA</name>
<sequence>MAMQAFASARICQEYTSSKIVINGGGDGSGNGSGSGMVGNGDGGGEEYVVDAIRDDPTKVIDLIRALLALELWRERVLFDDGRNGRNGEGGGGDGGDGGGVDEGEGDGGGRSTRGVHHDVDEVYDDGGGTESEEGLCSSEGGGGRKDTRRGGGGGLAYRLAHNGNALRTSFIMHVFLGTPEESNPALRRQRDPPPVAHRLGRTRYDEIRDASYDTAYKSAIASVSLSRYLMENANCLGFGLLSRILEVHDFPLLMARLIEEPPWTRRRTIIIDPASSSSSARGRRSDGTGSNGEANDSSTTRSKTVWEKLDDNNEWREVRPTDLLKLTRLEGEPWLAIFHVIASGTCRESYRIDEYRRSRLMRLRGYMNETLIEQLPVLVDVARYLDELSLLGGGEFSSSYSSLGPSLLRRVDTLRESIAGGRMLDEGHWATIANAQWDEIFSRVTDTKDEDLRRIAVEVYDGAIGDANHFDIAGDAASEEYASSPIDDEGNDGPEMDGHGRIAEDWREALSKPIEKVLLQFTEDGGENGDSVSTFELVPAYDNDGAAGNVAITDTPLGPFRRRKMFIIRAAGDGEAIYPHAKAVAHVRFRNDTSITSSLECNPGEIMLSMDSLLLPTVVRDDAFCDRFDEVGIELPESTFRPKEWRQLGDVERRSIVLQLGFRRLSRGMVPAGSTLLRGYILSQAFVSQPHINHT</sequence>
<protein>
    <submittedName>
        <fullName evidence="2">Uncharacterized protein</fullName>
    </submittedName>
</protein>
<feature type="compositionally biased region" description="Acidic residues" evidence="1">
    <location>
        <begin position="487"/>
        <end position="496"/>
    </location>
</feature>
<feature type="compositionally biased region" description="Polar residues" evidence="1">
    <location>
        <begin position="292"/>
        <end position="304"/>
    </location>
</feature>
<dbReference type="PANTHER" id="PTHR13244:SF7">
    <property type="entry name" value="ZINC FINGER MYND DOMAIN-CONTAINING PROTEIN 10"/>
    <property type="match status" value="1"/>
</dbReference>
<feature type="region of interest" description="Disordered" evidence="1">
    <location>
        <begin position="482"/>
        <end position="501"/>
    </location>
</feature>
<feature type="compositionally biased region" description="Gly residues" evidence="1">
    <location>
        <begin position="87"/>
        <end position="99"/>
    </location>
</feature>
<dbReference type="AlphaFoldDB" id="A0ABD3RXN8"/>
<accession>A0ABD3RXN8</accession>
<dbReference type="PANTHER" id="PTHR13244">
    <property type="entry name" value="ZINC FINGER MYND DOMAIN CONTAINING PROTEIN 10"/>
    <property type="match status" value="1"/>
</dbReference>
<dbReference type="EMBL" id="JALLPB020000124">
    <property type="protein sequence ID" value="KAL3816955.1"/>
    <property type="molecule type" value="Genomic_DNA"/>
</dbReference>
<proteinExistence type="predicted"/>
<comment type="caution">
    <text evidence="2">The sequence shown here is derived from an EMBL/GenBank/DDBJ whole genome shotgun (WGS) entry which is preliminary data.</text>
</comment>
<reference evidence="2 3" key="1">
    <citation type="submission" date="2024-10" db="EMBL/GenBank/DDBJ databases">
        <title>Updated reference genomes for cyclostephanoid diatoms.</title>
        <authorList>
            <person name="Roberts W.R."/>
            <person name="Alverson A.J."/>
        </authorList>
    </citation>
    <scope>NUCLEOTIDE SEQUENCE [LARGE SCALE GENOMIC DNA]</scope>
    <source>
        <strain evidence="2 3">AJA228-03</strain>
    </source>
</reference>
<dbReference type="Proteomes" id="UP001530377">
    <property type="component" value="Unassembled WGS sequence"/>
</dbReference>
<evidence type="ECO:0000256" key="1">
    <source>
        <dbReference type="SAM" id="MobiDB-lite"/>
    </source>
</evidence>
<feature type="region of interest" description="Disordered" evidence="1">
    <location>
        <begin position="275"/>
        <end position="304"/>
    </location>
</feature>
<organism evidence="2 3">
    <name type="scientific">Cyclostephanos tholiformis</name>
    <dbReference type="NCBI Taxonomy" id="382380"/>
    <lineage>
        <taxon>Eukaryota</taxon>
        <taxon>Sar</taxon>
        <taxon>Stramenopiles</taxon>
        <taxon>Ochrophyta</taxon>
        <taxon>Bacillariophyta</taxon>
        <taxon>Coscinodiscophyceae</taxon>
        <taxon>Thalassiosirophycidae</taxon>
        <taxon>Stephanodiscales</taxon>
        <taxon>Stephanodiscaceae</taxon>
        <taxon>Cyclostephanos</taxon>
    </lineage>
</organism>
<feature type="region of interest" description="Disordered" evidence="1">
    <location>
        <begin position="81"/>
        <end position="151"/>
    </location>
</feature>
<evidence type="ECO:0000313" key="2">
    <source>
        <dbReference type="EMBL" id="KAL3816955.1"/>
    </source>
</evidence>
<gene>
    <name evidence="2" type="ORF">ACHAXA_001783</name>
</gene>
<keyword evidence="3" id="KW-1185">Reference proteome</keyword>
<evidence type="ECO:0000313" key="3">
    <source>
        <dbReference type="Proteomes" id="UP001530377"/>
    </source>
</evidence>
<dbReference type="InterPro" id="IPR052298">
    <property type="entry name" value="ZMYND10"/>
</dbReference>